<reference evidence="1" key="1">
    <citation type="submission" date="2023-10" db="EMBL/GenBank/DDBJ databases">
        <authorList>
            <person name="Rodriguez Cubillos JULIANA M."/>
            <person name="De Vega J."/>
        </authorList>
    </citation>
    <scope>NUCLEOTIDE SEQUENCE</scope>
</reference>
<organism evidence="1 2">
    <name type="scientific">Trifolium pratense</name>
    <name type="common">Red clover</name>
    <dbReference type="NCBI Taxonomy" id="57577"/>
    <lineage>
        <taxon>Eukaryota</taxon>
        <taxon>Viridiplantae</taxon>
        <taxon>Streptophyta</taxon>
        <taxon>Embryophyta</taxon>
        <taxon>Tracheophyta</taxon>
        <taxon>Spermatophyta</taxon>
        <taxon>Magnoliopsida</taxon>
        <taxon>eudicotyledons</taxon>
        <taxon>Gunneridae</taxon>
        <taxon>Pentapetalae</taxon>
        <taxon>rosids</taxon>
        <taxon>fabids</taxon>
        <taxon>Fabales</taxon>
        <taxon>Fabaceae</taxon>
        <taxon>Papilionoideae</taxon>
        <taxon>50 kb inversion clade</taxon>
        <taxon>NPAAA clade</taxon>
        <taxon>Hologalegina</taxon>
        <taxon>IRL clade</taxon>
        <taxon>Trifolieae</taxon>
        <taxon>Trifolium</taxon>
    </lineage>
</organism>
<dbReference type="EMBL" id="CASHSV030000002">
    <property type="protein sequence ID" value="CAJ2634578.1"/>
    <property type="molecule type" value="Genomic_DNA"/>
</dbReference>
<evidence type="ECO:0000313" key="1">
    <source>
        <dbReference type="EMBL" id="CAJ2634578.1"/>
    </source>
</evidence>
<proteinExistence type="predicted"/>
<comment type="caution">
    <text evidence="1">The sequence shown here is derived from an EMBL/GenBank/DDBJ whole genome shotgun (WGS) entry which is preliminary data.</text>
</comment>
<protein>
    <submittedName>
        <fullName evidence="1">Uncharacterized protein</fullName>
    </submittedName>
</protein>
<evidence type="ECO:0000313" key="2">
    <source>
        <dbReference type="Proteomes" id="UP001177021"/>
    </source>
</evidence>
<gene>
    <name evidence="1" type="ORF">MILVUS5_LOCUS5438</name>
</gene>
<dbReference type="Proteomes" id="UP001177021">
    <property type="component" value="Unassembled WGS sequence"/>
</dbReference>
<keyword evidence="2" id="KW-1185">Reference proteome</keyword>
<name>A0ACB0IQ02_TRIPR</name>
<sequence>MATSIIGGGSLYEGSISCYDNTFERRPYHRKCRCALHNKNSRLNSNHKLLPCCNCSNSVSYPMKKRERTNLRASSSTSSFGFQTSFDGTSQMMMINLLNLEEHEEEEEEANYKFS</sequence>
<accession>A0ACB0IQ02</accession>